<dbReference type="GO" id="GO:0009570">
    <property type="term" value="C:chloroplast stroma"/>
    <property type="evidence" value="ECO:0007669"/>
    <property type="project" value="TreeGrafter"/>
</dbReference>
<gene>
    <name evidence="3" type="ORF">CB5_LOCUS10529</name>
</gene>
<dbReference type="GO" id="GO:0005829">
    <property type="term" value="C:cytosol"/>
    <property type="evidence" value="ECO:0007669"/>
    <property type="project" value="TreeGrafter"/>
</dbReference>
<dbReference type="PANTHER" id="PTHR21499:SF59">
    <property type="entry name" value="ASPARTOKINASE"/>
    <property type="match status" value="1"/>
</dbReference>
<accession>A0A6V7P9I8</accession>
<dbReference type="AlphaFoldDB" id="A0A6V7P9I8"/>
<dbReference type="GO" id="GO:0009089">
    <property type="term" value="P:lysine biosynthetic process via diaminopimelate"/>
    <property type="evidence" value="ECO:0007669"/>
    <property type="project" value="TreeGrafter"/>
</dbReference>
<dbReference type="SUPFAM" id="SSF53633">
    <property type="entry name" value="Carbamate kinase-like"/>
    <property type="match status" value="1"/>
</dbReference>
<reference evidence="3" key="1">
    <citation type="submission" date="2020-07" db="EMBL/GenBank/DDBJ databases">
        <authorList>
            <person name="Lin J."/>
        </authorList>
    </citation>
    <scope>NUCLEOTIDE SEQUENCE</scope>
</reference>
<dbReference type="PANTHER" id="PTHR21499">
    <property type="entry name" value="ASPARTATE KINASE"/>
    <property type="match status" value="1"/>
</dbReference>
<dbReference type="Gene3D" id="3.40.1160.10">
    <property type="entry name" value="Acetylglutamate kinase-like"/>
    <property type="match status" value="1"/>
</dbReference>
<dbReference type="Pfam" id="PF00696">
    <property type="entry name" value="AA_kinase"/>
    <property type="match status" value="1"/>
</dbReference>
<evidence type="ECO:0000259" key="2">
    <source>
        <dbReference type="Pfam" id="PF00696"/>
    </source>
</evidence>
<feature type="domain" description="Aspartate/glutamate/uridylate kinase" evidence="2">
    <location>
        <begin position="127"/>
        <end position="196"/>
    </location>
</feature>
<evidence type="ECO:0000256" key="1">
    <source>
        <dbReference type="ARBA" id="ARBA00010122"/>
    </source>
</evidence>
<dbReference type="InterPro" id="IPR001048">
    <property type="entry name" value="Asp/Glu/Uridylate_kinase"/>
</dbReference>
<dbReference type="InterPro" id="IPR036393">
    <property type="entry name" value="AceGlu_kinase-like_sf"/>
</dbReference>
<proteinExistence type="inferred from homology"/>
<dbReference type="EMBL" id="LR862146">
    <property type="protein sequence ID" value="CAD1827318.1"/>
    <property type="molecule type" value="Genomic_DNA"/>
</dbReference>
<protein>
    <recommendedName>
        <fullName evidence="2">Aspartate/glutamate/uridylate kinase domain-containing protein</fullName>
    </recommendedName>
</protein>
<dbReference type="GO" id="GO:0009090">
    <property type="term" value="P:homoserine biosynthetic process"/>
    <property type="evidence" value="ECO:0007669"/>
    <property type="project" value="TreeGrafter"/>
</dbReference>
<name>A0A6V7P9I8_ANACO</name>
<organism evidence="3">
    <name type="scientific">Ananas comosus var. bracteatus</name>
    <name type="common">red pineapple</name>
    <dbReference type="NCBI Taxonomy" id="296719"/>
    <lineage>
        <taxon>Eukaryota</taxon>
        <taxon>Viridiplantae</taxon>
        <taxon>Streptophyta</taxon>
        <taxon>Embryophyta</taxon>
        <taxon>Tracheophyta</taxon>
        <taxon>Spermatophyta</taxon>
        <taxon>Magnoliopsida</taxon>
        <taxon>Liliopsida</taxon>
        <taxon>Poales</taxon>
        <taxon>Bromeliaceae</taxon>
        <taxon>Bromelioideae</taxon>
        <taxon>Ananas</taxon>
    </lineage>
</organism>
<sequence>MPRVEASWKPEDALQHEKDKIREYQQKTSADTSDDQVRMEVQAKDLDKGIEELSGEFECLVCDLSISRYSGGSLTVVLPMARIPRIVKKSTESINNKLALVMKSGKYTLGYKTILRTLRSSKVITKKIIKSGAVTTLGRGASDLTTTTIGKALGLRETQVWKDIDGVLTCDPNIYTNAKPVPYLTFEEAAGSSAAGVFKIIRPAIGEAVREMPLAELKNKYRKVSSIKKASKGWQDEYEVSSKQVLDDSSTRYNKVAQNAGYCSSFSYTSA</sequence>
<comment type="similarity">
    <text evidence="1">Belongs to the aspartokinase family.</text>
</comment>
<dbReference type="GO" id="GO:0004072">
    <property type="term" value="F:aspartate kinase activity"/>
    <property type="evidence" value="ECO:0007669"/>
    <property type="project" value="TreeGrafter"/>
</dbReference>
<evidence type="ECO:0000313" key="3">
    <source>
        <dbReference type="EMBL" id="CAD1827318.1"/>
    </source>
</evidence>